<dbReference type="InterPro" id="IPR018253">
    <property type="entry name" value="DnaJ_domain_CS"/>
</dbReference>
<dbReference type="PANTHER" id="PTHR44144:SF1">
    <property type="entry name" value="DNAJ HOMOLOG SUBFAMILY C MEMBER 9"/>
    <property type="match status" value="1"/>
</dbReference>
<feature type="region of interest" description="Disordered" evidence="1">
    <location>
        <begin position="300"/>
        <end position="345"/>
    </location>
</feature>
<dbReference type="Proteomes" id="UP001211065">
    <property type="component" value="Unassembled WGS sequence"/>
</dbReference>
<comment type="caution">
    <text evidence="3">The sequence shown here is derived from an EMBL/GenBank/DDBJ whole genome shotgun (WGS) entry which is preliminary data.</text>
</comment>
<keyword evidence="4" id="KW-1185">Reference proteome</keyword>
<dbReference type="GO" id="GO:0005634">
    <property type="term" value="C:nucleus"/>
    <property type="evidence" value="ECO:0007669"/>
    <property type="project" value="TreeGrafter"/>
</dbReference>
<dbReference type="AlphaFoldDB" id="A0AAD5Y3S2"/>
<dbReference type="InterPro" id="IPR052594">
    <property type="entry name" value="J_domain-containing_protein"/>
</dbReference>
<dbReference type="SUPFAM" id="SSF46565">
    <property type="entry name" value="Chaperone J-domain"/>
    <property type="match status" value="1"/>
</dbReference>
<reference evidence="3" key="1">
    <citation type="submission" date="2020-05" db="EMBL/GenBank/DDBJ databases">
        <title>Phylogenomic resolution of chytrid fungi.</title>
        <authorList>
            <person name="Stajich J.E."/>
            <person name="Amses K."/>
            <person name="Simmons R."/>
            <person name="Seto K."/>
            <person name="Myers J."/>
            <person name="Bonds A."/>
            <person name="Quandt C.A."/>
            <person name="Barry K."/>
            <person name="Liu P."/>
            <person name="Grigoriev I."/>
            <person name="Longcore J.E."/>
            <person name="James T.Y."/>
        </authorList>
    </citation>
    <scope>NUCLEOTIDE SEQUENCE</scope>
    <source>
        <strain evidence="3">JEL0476</strain>
    </source>
</reference>
<gene>
    <name evidence="3" type="ORF">HK099_005231</name>
</gene>
<protein>
    <recommendedName>
        <fullName evidence="2">J domain-containing protein</fullName>
    </recommendedName>
</protein>
<name>A0AAD5Y3S2_9FUNG</name>
<dbReference type="Pfam" id="PF00226">
    <property type="entry name" value="DnaJ"/>
    <property type="match status" value="1"/>
</dbReference>
<sequence length="345" mass="40999">MSESDTESVDGIKEDLNTGEENELELEHDLYREFELERNCTQVDIKKRYKKLALMYHPDKLKQRLKNDETLIKAQTEKFQKISLYYQILSDPIKRANYDKTGSIKNLEDDFSEKDWNAYFKELWSGLVNEESINKYEERYIGSEEELKDLYKAYNDSKGDIEYILNSVLFATYKSEDRFRDLVNQGIENCDIKKYDKFFEIDLKSKEKRRLRALKEEKLFEKLKKKAKKEMGRKNNSKNNESTEEDLMKLIRQKSKSRLNNIVNGLEEKYSAQEIRKSKKKNGHEDINDEDFLKLQEKLFGNNNNDKNNAVSFSKKKRGTIVDDDEEKMDDKKALRAKKKSKKTK</sequence>
<dbReference type="EMBL" id="JADGJW010000004">
    <property type="protein sequence ID" value="KAJ3228221.1"/>
    <property type="molecule type" value="Genomic_DNA"/>
</dbReference>
<dbReference type="GO" id="GO:0031072">
    <property type="term" value="F:heat shock protein binding"/>
    <property type="evidence" value="ECO:0007669"/>
    <property type="project" value="TreeGrafter"/>
</dbReference>
<dbReference type="InterPro" id="IPR001623">
    <property type="entry name" value="DnaJ_domain"/>
</dbReference>
<feature type="domain" description="J" evidence="2">
    <location>
        <begin position="29"/>
        <end position="102"/>
    </location>
</feature>
<dbReference type="GO" id="GO:0005737">
    <property type="term" value="C:cytoplasm"/>
    <property type="evidence" value="ECO:0007669"/>
    <property type="project" value="TreeGrafter"/>
</dbReference>
<dbReference type="SMART" id="SM00271">
    <property type="entry name" value="DnaJ"/>
    <property type="match status" value="1"/>
</dbReference>
<evidence type="ECO:0000259" key="2">
    <source>
        <dbReference type="PROSITE" id="PS50076"/>
    </source>
</evidence>
<evidence type="ECO:0000256" key="1">
    <source>
        <dbReference type="SAM" id="MobiDB-lite"/>
    </source>
</evidence>
<dbReference type="InterPro" id="IPR036869">
    <property type="entry name" value="J_dom_sf"/>
</dbReference>
<organism evidence="3 4">
    <name type="scientific">Clydaea vesicula</name>
    <dbReference type="NCBI Taxonomy" id="447962"/>
    <lineage>
        <taxon>Eukaryota</taxon>
        <taxon>Fungi</taxon>
        <taxon>Fungi incertae sedis</taxon>
        <taxon>Chytridiomycota</taxon>
        <taxon>Chytridiomycota incertae sedis</taxon>
        <taxon>Chytridiomycetes</taxon>
        <taxon>Lobulomycetales</taxon>
        <taxon>Lobulomycetaceae</taxon>
        <taxon>Clydaea</taxon>
    </lineage>
</organism>
<dbReference type="PRINTS" id="PR00625">
    <property type="entry name" value="JDOMAIN"/>
</dbReference>
<accession>A0AAD5Y3S2</accession>
<evidence type="ECO:0000313" key="3">
    <source>
        <dbReference type="EMBL" id="KAJ3228221.1"/>
    </source>
</evidence>
<dbReference type="PROSITE" id="PS50076">
    <property type="entry name" value="DNAJ_2"/>
    <property type="match status" value="1"/>
</dbReference>
<dbReference type="Gene3D" id="1.10.287.110">
    <property type="entry name" value="DnaJ domain"/>
    <property type="match status" value="1"/>
</dbReference>
<dbReference type="PROSITE" id="PS00636">
    <property type="entry name" value="DNAJ_1"/>
    <property type="match status" value="1"/>
</dbReference>
<feature type="compositionally biased region" description="Basic residues" evidence="1">
    <location>
        <begin position="335"/>
        <end position="345"/>
    </location>
</feature>
<feature type="region of interest" description="Disordered" evidence="1">
    <location>
        <begin position="225"/>
        <end position="246"/>
    </location>
</feature>
<dbReference type="PANTHER" id="PTHR44144">
    <property type="entry name" value="DNAJ HOMOLOG SUBFAMILY C MEMBER 9"/>
    <property type="match status" value="1"/>
</dbReference>
<dbReference type="InterPro" id="IPR056453">
    <property type="entry name" value="HTH_DNAJC9"/>
</dbReference>
<evidence type="ECO:0000313" key="4">
    <source>
        <dbReference type="Proteomes" id="UP001211065"/>
    </source>
</evidence>
<feature type="region of interest" description="Disordered" evidence="1">
    <location>
        <begin position="1"/>
        <end position="22"/>
    </location>
</feature>
<dbReference type="Pfam" id="PF23302">
    <property type="entry name" value="HTH_DNAJC9"/>
    <property type="match status" value="1"/>
</dbReference>
<proteinExistence type="predicted"/>
<dbReference type="CDD" id="cd06257">
    <property type="entry name" value="DnaJ"/>
    <property type="match status" value="1"/>
</dbReference>